<name>A0AC35UA16_9BILA</name>
<dbReference type="Proteomes" id="UP000095286">
    <property type="component" value="Unplaced"/>
</dbReference>
<sequence>MMKSMAVEAQESRRANAKVVMCEGELLASYALVDAANVMAQNTISVYLRYLQTLGHVAQVKNRTIVVPYPMDLVRIFLARMKKKKDSHGKKNDGPGFDMSPIVVPNQVADQLKASLINMRNIV</sequence>
<dbReference type="WBParaSite" id="RSKR_0000935300.1">
    <property type="protein sequence ID" value="RSKR_0000935300.1"/>
    <property type="gene ID" value="RSKR_0000935300"/>
</dbReference>
<accession>A0AC35UA16</accession>
<protein>
    <submittedName>
        <fullName evidence="2">HTH iclR-type domain-containing protein</fullName>
    </submittedName>
</protein>
<proteinExistence type="predicted"/>
<evidence type="ECO:0000313" key="2">
    <source>
        <dbReference type="WBParaSite" id="RSKR_0000935300.1"/>
    </source>
</evidence>
<organism evidence="1 2">
    <name type="scientific">Rhabditophanes sp. KR3021</name>
    <dbReference type="NCBI Taxonomy" id="114890"/>
    <lineage>
        <taxon>Eukaryota</taxon>
        <taxon>Metazoa</taxon>
        <taxon>Ecdysozoa</taxon>
        <taxon>Nematoda</taxon>
        <taxon>Chromadorea</taxon>
        <taxon>Rhabditida</taxon>
        <taxon>Tylenchina</taxon>
        <taxon>Panagrolaimomorpha</taxon>
        <taxon>Strongyloidoidea</taxon>
        <taxon>Alloionematidae</taxon>
        <taxon>Rhabditophanes</taxon>
    </lineage>
</organism>
<reference evidence="2" key="1">
    <citation type="submission" date="2016-11" db="UniProtKB">
        <authorList>
            <consortium name="WormBaseParasite"/>
        </authorList>
    </citation>
    <scope>IDENTIFICATION</scope>
    <source>
        <strain evidence="2">KR3021</strain>
    </source>
</reference>
<evidence type="ECO:0000313" key="1">
    <source>
        <dbReference type="Proteomes" id="UP000095286"/>
    </source>
</evidence>